<dbReference type="InterPro" id="IPR010371">
    <property type="entry name" value="YBR137W-like"/>
</dbReference>
<dbReference type="EMBL" id="JASJQH010006908">
    <property type="protein sequence ID" value="KAK9727883.1"/>
    <property type="molecule type" value="Genomic_DNA"/>
</dbReference>
<evidence type="ECO:0000313" key="1">
    <source>
        <dbReference type="EMBL" id="KAK9727883.1"/>
    </source>
</evidence>
<dbReference type="PANTHER" id="PTHR28255:SF1">
    <property type="entry name" value="UPF0303 PROTEIN YBR137W"/>
    <property type="match status" value="1"/>
</dbReference>
<dbReference type="NCBIfam" id="NF002696">
    <property type="entry name" value="PRK02487.1-5"/>
    <property type="match status" value="1"/>
</dbReference>
<reference evidence="1 2" key="1">
    <citation type="submission" date="2023-04" db="EMBL/GenBank/DDBJ databases">
        <title>Genome of Basidiobolus ranarum AG-B5.</title>
        <authorList>
            <person name="Stajich J.E."/>
            <person name="Carter-House D."/>
            <person name="Gryganskyi A."/>
        </authorList>
    </citation>
    <scope>NUCLEOTIDE SEQUENCE [LARGE SCALE GENOMIC DNA]</scope>
    <source>
        <strain evidence="1 2">AG-B5</strain>
    </source>
</reference>
<dbReference type="Pfam" id="PF03928">
    <property type="entry name" value="HbpS-like"/>
    <property type="match status" value="1"/>
</dbReference>
<dbReference type="Proteomes" id="UP001479436">
    <property type="component" value="Unassembled WGS sequence"/>
</dbReference>
<accession>A0ABR2W9K6</accession>
<keyword evidence="2" id="KW-1185">Reference proteome</keyword>
<dbReference type="InterPro" id="IPR038084">
    <property type="entry name" value="PduO/GlcC-like_sf"/>
</dbReference>
<dbReference type="PANTHER" id="PTHR28255">
    <property type="match status" value="1"/>
</dbReference>
<comment type="caution">
    <text evidence="1">The sequence shown here is derived from an EMBL/GenBank/DDBJ whole genome shotgun (WGS) entry which is preliminary data.</text>
</comment>
<dbReference type="SUPFAM" id="SSF143744">
    <property type="entry name" value="GlcG-like"/>
    <property type="match status" value="1"/>
</dbReference>
<organism evidence="1 2">
    <name type="scientific">Basidiobolus ranarum</name>
    <dbReference type="NCBI Taxonomy" id="34480"/>
    <lineage>
        <taxon>Eukaryota</taxon>
        <taxon>Fungi</taxon>
        <taxon>Fungi incertae sedis</taxon>
        <taxon>Zoopagomycota</taxon>
        <taxon>Entomophthoromycotina</taxon>
        <taxon>Basidiobolomycetes</taxon>
        <taxon>Basidiobolales</taxon>
        <taxon>Basidiobolaceae</taxon>
        <taxon>Basidiobolus</taxon>
    </lineage>
</organism>
<dbReference type="HAMAP" id="MF_00761">
    <property type="entry name" value="UPF0303"/>
    <property type="match status" value="1"/>
</dbReference>
<name>A0ABR2W9K6_9FUNG</name>
<sequence>MTEYKELLHTLLEQETNLEFSQFTNEDALQLGLLILSKAKALNSKPVVIDISRNGQQLFHFAMNGTSIDNAEWIQRKIRTVQRFGHSSFYIGQYIGSQGKTVEQKYFVSEKEYAVHGGAFPLIIKNVGIVGTIAVSGLAQQDDHQIIVDSIQEYLKA</sequence>
<dbReference type="Gene3D" id="3.30.450.150">
    <property type="entry name" value="Haem-degrading domain"/>
    <property type="match status" value="1"/>
</dbReference>
<dbReference type="InterPro" id="IPR005624">
    <property type="entry name" value="PduO/GlcC-like"/>
</dbReference>
<protein>
    <submittedName>
        <fullName evidence="1">Uncharacterized protein</fullName>
    </submittedName>
</protein>
<dbReference type="PIRSF" id="PIRSF008757">
    <property type="entry name" value="UCP008757"/>
    <property type="match status" value="1"/>
</dbReference>
<proteinExistence type="inferred from homology"/>
<evidence type="ECO:0000313" key="2">
    <source>
        <dbReference type="Proteomes" id="UP001479436"/>
    </source>
</evidence>
<gene>
    <name evidence="1" type="ORF">K7432_001453</name>
</gene>